<name>A0A420EID5_9ALTE</name>
<evidence type="ECO:0000256" key="2">
    <source>
        <dbReference type="ARBA" id="ARBA00023315"/>
    </source>
</evidence>
<dbReference type="InterPro" id="IPR000182">
    <property type="entry name" value="GNAT_dom"/>
</dbReference>
<dbReference type="Gene3D" id="3.40.630.30">
    <property type="match status" value="1"/>
</dbReference>
<evidence type="ECO:0000313" key="5">
    <source>
        <dbReference type="Proteomes" id="UP000286482"/>
    </source>
</evidence>
<dbReference type="EMBL" id="RAQO01000004">
    <property type="protein sequence ID" value="RKF20491.1"/>
    <property type="molecule type" value="Genomic_DNA"/>
</dbReference>
<keyword evidence="2" id="KW-0012">Acyltransferase</keyword>
<dbReference type="SUPFAM" id="SSF55729">
    <property type="entry name" value="Acyl-CoA N-acyltransferases (Nat)"/>
    <property type="match status" value="1"/>
</dbReference>
<evidence type="ECO:0000313" key="4">
    <source>
        <dbReference type="EMBL" id="RKF20491.1"/>
    </source>
</evidence>
<dbReference type="OrthoDB" id="3216107at2"/>
<dbReference type="InterPro" id="IPR016181">
    <property type="entry name" value="Acyl_CoA_acyltransferase"/>
</dbReference>
<dbReference type="PROSITE" id="PS51186">
    <property type="entry name" value="GNAT"/>
    <property type="match status" value="1"/>
</dbReference>
<evidence type="ECO:0000256" key="1">
    <source>
        <dbReference type="ARBA" id="ARBA00022679"/>
    </source>
</evidence>
<dbReference type="CDD" id="cd04301">
    <property type="entry name" value="NAT_SF"/>
    <property type="match status" value="1"/>
</dbReference>
<keyword evidence="5" id="KW-1185">Reference proteome</keyword>
<dbReference type="PANTHER" id="PTHR10545">
    <property type="entry name" value="DIAMINE N-ACETYLTRANSFERASE"/>
    <property type="match status" value="1"/>
</dbReference>
<comment type="caution">
    <text evidence="4">The sequence shown here is derived from an EMBL/GenBank/DDBJ whole genome shotgun (WGS) entry which is preliminary data.</text>
</comment>
<dbReference type="InterPro" id="IPR051016">
    <property type="entry name" value="Diverse_Substrate_AcTransf"/>
</dbReference>
<dbReference type="PANTHER" id="PTHR10545:SF29">
    <property type="entry name" value="GH14572P-RELATED"/>
    <property type="match status" value="1"/>
</dbReference>
<sequence length="149" mass="17007">MYTKQISTDEIDDLLTVFDQYMVFYQQRSDPAKYKRYLSERLSNQEATVFIAYNPKHEPVGFVLNYHCFSSVSLGKVIVLNDLFVIESHRQQGIANRLIDCAIDLAKSTGSIRVDLSTAKTNSTAQALYEKLGFVKDQDYLNYSLATID</sequence>
<accession>A0A420EID5</accession>
<keyword evidence="1 4" id="KW-0808">Transferase</keyword>
<organism evidence="4 5">
    <name type="scientific">Alginatibacterium sediminis</name>
    <dbReference type="NCBI Taxonomy" id="2164068"/>
    <lineage>
        <taxon>Bacteria</taxon>
        <taxon>Pseudomonadati</taxon>
        <taxon>Pseudomonadota</taxon>
        <taxon>Gammaproteobacteria</taxon>
        <taxon>Alteromonadales</taxon>
        <taxon>Alteromonadaceae</taxon>
        <taxon>Alginatibacterium</taxon>
    </lineage>
</organism>
<proteinExistence type="predicted"/>
<reference evidence="4 5" key="1">
    <citation type="submission" date="2018-09" db="EMBL/GenBank/DDBJ databases">
        <authorList>
            <person name="Wang Z."/>
        </authorList>
    </citation>
    <scope>NUCLEOTIDE SEQUENCE [LARGE SCALE GENOMIC DNA]</scope>
    <source>
        <strain evidence="4 5">ALS 81</strain>
    </source>
</reference>
<evidence type="ECO:0000259" key="3">
    <source>
        <dbReference type="PROSITE" id="PS51186"/>
    </source>
</evidence>
<dbReference type="GO" id="GO:0008080">
    <property type="term" value="F:N-acetyltransferase activity"/>
    <property type="evidence" value="ECO:0007669"/>
    <property type="project" value="UniProtKB-ARBA"/>
</dbReference>
<dbReference type="Pfam" id="PF00583">
    <property type="entry name" value="Acetyltransf_1"/>
    <property type="match status" value="1"/>
</dbReference>
<dbReference type="AlphaFoldDB" id="A0A420EID5"/>
<gene>
    <name evidence="4" type="ORF">DBZ36_07750</name>
</gene>
<protein>
    <submittedName>
        <fullName evidence="4">GNAT family N-acetyltransferase</fullName>
    </submittedName>
</protein>
<dbReference type="Proteomes" id="UP000286482">
    <property type="component" value="Unassembled WGS sequence"/>
</dbReference>
<feature type="domain" description="N-acetyltransferase" evidence="3">
    <location>
        <begin position="1"/>
        <end position="149"/>
    </location>
</feature>